<evidence type="ECO:0000313" key="6">
    <source>
        <dbReference type="EMBL" id="MBB3860382.1"/>
    </source>
</evidence>
<dbReference type="InterPro" id="IPR036388">
    <property type="entry name" value="WH-like_DNA-bd_sf"/>
</dbReference>
<accession>A0A7W5ZVY7</accession>
<dbReference type="GO" id="GO:0003700">
    <property type="term" value="F:DNA-binding transcription factor activity"/>
    <property type="evidence" value="ECO:0007669"/>
    <property type="project" value="InterPro"/>
</dbReference>
<reference evidence="6 7" key="1">
    <citation type="submission" date="2020-08" db="EMBL/GenBank/DDBJ databases">
        <title>Genomic Encyclopedia of Type Strains, Phase IV (KMG-IV): sequencing the most valuable type-strain genomes for metagenomic binning, comparative biology and taxonomic classification.</title>
        <authorList>
            <person name="Goeker M."/>
        </authorList>
    </citation>
    <scope>NUCLEOTIDE SEQUENCE [LARGE SCALE GENOMIC DNA]</scope>
    <source>
        <strain evidence="6 7">DSM 14552</strain>
    </source>
</reference>
<evidence type="ECO:0000313" key="7">
    <source>
        <dbReference type="Proteomes" id="UP000562395"/>
    </source>
</evidence>
<evidence type="ECO:0000256" key="3">
    <source>
        <dbReference type="ARBA" id="ARBA00023125"/>
    </source>
</evidence>
<evidence type="ECO:0000256" key="4">
    <source>
        <dbReference type="ARBA" id="ARBA00023163"/>
    </source>
</evidence>
<evidence type="ECO:0000256" key="2">
    <source>
        <dbReference type="ARBA" id="ARBA00023015"/>
    </source>
</evidence>
<dbReference type="InterPro" id="IPR036390">
    <property type="entry name" value="WH_DNA-bd_sf"/>
</dbReference>
<dbReference type="EMBL" id="JACICY010000003">
    <property type="protein sequence ID" value="MBB3860382.1"/>
    <property type="molecule type" value="Genomic_DNA"/>
</dbReference>
<organism evidence="6 7">
    <name type="scientific">Novosphingobium hassiacum</name>
    <dbReference type="NCBI Taxonomy" id="173676"/>
    <lineage>
        <taxon>Bacteria</taxon>
        <taxon>Pseudomonadati</taxon>
        <taxon>Pseudomonadota</taxon>
        <taxon>Alphaproteobacteria</taxon>
        <taxon>Sphingomonadales</taxon>
        <taxon>Sphingomonadaceae</taxon>
        <taxon>Novosphingobium</taxon>
    </lineage>
</organism>
<dbReference type="InterPro" id="IPR000847">
    <property type="entry name" value="LysR_HTH_N"/>
</dbReference>
<sequence length="309" mass="33218">MDIGQPTLDQLRLFLTVADEGSFNGAARKLGRAISVVSYGITALEAQLGVNLFAREGSRKPVLTEAGKAMLAQARTVADDVDALLAGMRSFNQGLEAELGLAVDVMFPTNLVASVLREFQQEFPTVHLRLFVEALGAIDALVIEGAAELGIGGPELAARPELERIAIGQIAMIPVAAPGHPLARMGTIPPGEVRKHRQLVLTDRSHLTQGQDFSVFSPNTWRLGDLGARHALMREGIGWGNMPALAVEADIAAGRLVRLAVPEAPGMEYNFHALWRRDCPAGPARSWMLNALTERLAQCPDAKTARQPD</sequence>
<dbReference type="Pfam" id="PF03466">
    <property type="entry name" value="LysR_substrate"/>
    <property type="match status" value="1"/>
</dbReference>
<dbReference type="FunFam" id="1.10.10.10:FF:000001">
    <property type="entry name" value="LysR family transcriptional regulator"/>
    <property type="match status" value="1"/>
</dbReference>
<dbReference type="Pfam" id="PF00126">
    <property type="entry name" value="HTH_1"/>
    <property type="match status" value="1"/>
</dbReference>
<keyword evidence="4" id="KW-0804">Transcription</keyword>
<gene>
    <name evidence="6" type="ORF">GGQ88_001648</name>
</gene>
<dbReference type="RefSeq" id="WP_183612652.1">
    <property type="nucleotide sequence ID" value="NZ_JACICY010000003.1"/>
</dbReference>
<keyword evidence="3 6" id="KW-0238">DNA-binding</keyword>
<dbReference type="AlphaFoldDB" id="A0A7W5ZVY7"/>
<proteinExistence type="inferred from homology"/>
<dbReference type="PANTHER" id="PTHR30126:SF91">
    <property type="entry name" value="LYSR FAMILY TRANSCRIPTIONAL REGULATOR"/>
    <property type="match status" value="1"/>
</dbReference>
<dbReference type="InterPro" id="IPR005119">
    <property type="entry name" value="LysR_subst-bd"/>
</dbReference>
<dbReference type="SUPFAM" id="SSF53850">
    <property type="entry name" value="Periplasmic binding protein-like II"/>
    <property type="match status" value="1"/>
</dbReference>
<evidence type="ECO:0000259" key="5">
    <source>
        <dbReference type="PROSITE" id="PS50931"/>
    </source>
</evidence>
<keyword evidence="2" id="KW-0805">Transcription regulation</keyword>
<keyword evidence="7" id="KW-1185">Reference proteome</keyword>
<feature type="domain" description="HTH lysR-type" evidence="5">
    <location>
        <begin position="6"/>
        <end position="64"/>
    </location>
</feature>
<dbReference type="PROSITE" id="PS50931">
    <property type="entry name" value="HTH_LYSR"/>
    <property type="match status" value="1"/>
</dbReference>
<comment type="similarity">
    <text evidence="1">Belongs to the LysR transcriptional regulatory family.</text>
</comment>
<evidence type="ECO:0000256" key="1">
    <source>
        <dbReference type="ARBA" id="ARBA00009437"/>
    </source>
</evidence>
<dbReference type="GO" id="GO:0000976">
    <property type="term" value="F:transcription cis-regulatory region binding"/>
    <property type="evidence" value="ECO:0007669"/>
    <property type="project" value="TreeGrafter"/>
</dbReference>
<dbReference type="Proteomes" id="UP000562395">
    <property type="component" value="Unassembled WGS sequence"/>
</dbReference>
<name>A0A7W5ZVY7_9SPHN</name>
<protein>
    <submittedName>
        <fullName evidence="6">DNA-binding transcriptional LysR family regulator</fullName>
    </submittedName>
</protein>
<comment type="caution">
    <text evidence="6">The sequence shown here is derived from an EMBL/GenBank/DDBJ whole genome shotgun (WGS) entry which is preliminary data.</text>
</comment>
<dbReference type="PANTHER" id="PTHR30126">
    <property type="entry name" value="HTH-TYPE TRANSCRIPTIONAL REGULATOR"/>
    <property type="match status" value="1"/>
</dbReference>
<dbReference type="Gene3D" id="3.40.190.290">
    <property type="match status" value="1"/>
</dbReference>
<dbReference type="SUPFAM" id="SSF46785">
    <property type="entry name" value="Winged helix' DNA-binding domain"/>
    <property type="match status" value="1"/>
</dbReference>
<dbReference type="Gene3D" id="1.10.10.10">
    <property type="entry name" value="Winged helix-like DNA-binding domain superfamily/Winged helix DNA-binding domain"/>
    <property type="match status" value="1"/>
</dbReference>